<dbReference type="Gene3D" id="3.30.2170.10">
    <property type="entry name" value="archaeoglobus fulgidus dsm 4304 superfamily"/>
    <property type="match status" value="1"/>
</dbReference>
<dbReference type="AlphaFoldDB" id="A0A399EVM9"/>
<dbReference type="OrthoDB" id="25804at2"/>
<dbReference type="Proteomes" id="UP000265341">
    <property type="component" value="Unassembled WGS sequence"/>
</dbReference>
<keyword evidence="2" id="KW-1185">Reference proteome</keyword>
<dbReference type="RefSeq" id="WP_119276070.1">
    <property type="nucleotide sequence ID" value="NZ_QWLA01000008.1"/>
</dbReference>
<dbReference type="Pfam" id="PF01949">
    <property type="entry name" value="Endo_dU"/>
    <property type="match status" value="1"/>
</dbReference>
<dbReference type="PANTHER" id="PTHR39518:SF2">
    <property type="entry name" value="UPF0215 PROTEIN MJ1150"/>
    <property type="match status" value="1"/>
</dbReference>
<comment type="caution">
    <text evidence="1">The sequence shown here is derived from an EMBL/GenBank/DDBJ whole genome shotgun (WGS) entry which is preliminary data.</text>
</comment>
<proteinExistence type="inferred from homology"/>
<reference evidence="1 2" key="1">
    <citation type="submission" date="2018-08" db="EMBL/GenBank/DDBJ databases">
        <title>Meiothermus roseus NBRC 110900 genome sequencing project.</title>
        <authorList>
            <person name="Da Costa M.S."/>
            <person name="Albuquerque L."/>
            <person name="Raposo P."/>
            <person name="Froufe H.J.C."/>
            <person name="Barroso C.S."/>
            <person name="Egas C."/>
        </authorList>
    </citation>
    <scope>NUCLEOTIDE SEQUENCE [LARGE SCALE GENOMIC DNA]</scope>
    <source>
        <strain evidence="1 2">NBRC 110900</strain>
    </source>
</reference>
<gene>
    <name evidence="1" type="ORF">Mrose_00730</name>
</gene>
<organism evidence="1 2">
    <name type="scientific">Calidithermus roseus</name>
    <dbReference type="NCBI Taxonomy" id="1644118"/>
    <lineage>
        <taxon>Bacteria</taxon>
        <taxon>Thermotogati</taxon>
        <taxon>Deinococcota</taxon>
        <taxon>Deinococci</taxon>
        <taxon>Thermales</taxon>
        <taxon>Thermaceae</taxon>
        <taxon>Calidithermus</taxon>
    </lineage>
</organism>
<sequence length="189" mass="20794">MKPSKLSHAIGFDDFPFSRRHRGNVPIVGAVYAGVRLEGVLRGEIRRDGLNSTVTIARLVQQSKFNANLQLVFLQGIAMAGFNVVDIHQLAELLERPVLVVTRRMPDLEAIRDTLLSKVPGGKRKWALIERAGIPERVAGVYVQRAGLSLEQAEQAIRRFALHSNIPEPLRTAHLIAGGIATGQSRARP</sequence>
<dbReference type="InterPro" id="IPR002802">
    <property type="entry name" value="Endo_dU"/>
</dbReference>
<dbReference type="HAMAP" id="MF_00582">
    <property type="entry name" value="UPF0215"/>
    <property type="match status" value="1"/>
</dbReference>
<dbReference type="PANTHER" id="PTHR39518">
    <property type="entry name" value="UPF0215 PROTEIN MJ1150"/>
    <property type="match status" value="1"/>
</dbReference>
<protein>
    <submittedName>
        <fullName evidence="1">Uncharacterized protein</fullName>
    </submittedName>
</protein>
<dbReference type="PIRSF" id="PIRSF006380">
    <property type="entry name" value="UCP006380"/>
    <property type="match status" value="1"/>
</dbReference>
<name>A0A399EVM9_9DEIN</name>
<dbReference type="EMBL" id="QWLA01000008">
    <property type="protein sequence ID" value="RIH88697.1"/>
    <property type="molecule type" value="Genomic_DNA"/>
</dbReference>
<evidence type="ECO:0000313" key="2">
    <source>
        <dbReference type="Proteomes" id="UP000265341"/>
    </source>
</evidence>
<accession>A0A399EVM9</accession>
<evidence type="ECO:0000313" key="1">
    <source>
        <dbReference type="EMBL" id="RIH88697.1"/>
    </source>
</evidence>